<proteinExistence type="predicted"/>
<feature type="signal peptide" evidence="1">
    <location>
        <begin position="1"/>
        <end position="29"/>
    </location>
</feature>
<evidence type="ECO:0000313" key="2">
    <source>
        <dbReference type="EMBL" id="RFS45180.1"/>
    </source>
</evidence>
<name>A0A372FXG0_9ACTN</name>
<organism evidence="2 3">
    <name type="scientific">Micromonospora craniellae</name>
    <dbReference type="NCBI Taxonomy" id="2294034"/>
    <lineage>
        <taxon>Bacteria</taxon>
        <taxon>Bacillati</taxon>
        <taxon>Actinomycetota</taxon>
        <taxon>Actinomycetes</taxon>
        <taxon>Micromonosporales</taxon>
        <taxon>Micromonosporaceae</taxon>
        <taxon>Micromonospora</taxon>
    </lineage>
</organism>
<protein>
    <submittedName>
        <fullName evidence="2">Uncharacterized protein</fullName>
    </submittedName>
</protein>
<dbReference type="Proteomes" id="UP000262621">
    <property type="component" value="Unassembled WGS sequence"/>
</dbReference>
<gene>
    <name evidence="2" type="ORF">D0Q02_18435</name>
</gene>
<evidence type="ECO:0000313" key="3">
    <source>
        <dbReference type="Proteomes" id="UP000262621"/>
    </source>
</evidence>
<dbReference type="AlphaFoldDB" id="A0A372FXG0"/>
<dbReference type="RefSeq" id="WP_117229253.1">
    <property type="nucleotide sequence ID" value="NZ_CP061725.1"/>
</dbReference>
<feature type="chain" id="PRO_5038764835" evidence="1">
    <location>
        <begin position="30"/>
        <end position="276"/>
    </location>
</feature>
<accession>A0A372FXG0</accession>
<reference evidence="2 3" key="1">
    <citation type="submission" date="2018-08" db="EMBL/GenBank/DDBJ databases">
        <title>Verrucosispora craniellae sp. nov., isolated from a marine sponge in the South China Sea.</title>
        <authorList>
            <person name="Li L."/>
            <person name="Lin H.W."/>
        </authorList>
    </citation>
    <scope>NUCLEOTIDE SEQUENCE [LARGE SCALE GENOMIC DNA]</scope>
    <source>
        <strain evidence="2 3">LHW63014</strain>
    </source>
</reference>
<keyword evidence="3" id="KW-1185">Reference proteome</keyword>
<dbReference type="OrthoDB" id="3373459at2"/>
<comment type="caution">
    <text evidence="2">The sequence shown here is derived from an EMBL/GenBank/DDBJ whole genome shotgun (WGS) entry which is preliminary data.</text>
</comment>
<keyword evidence="1" id="KW-0732">Signal</keyword>
<evidence type="ECO:0000256" key="1">
    <source>
        <dbReference type="SAM" id="SignalP"/>
    </source>
</evidence>
<dbReference type="EMBL" id="QVFU01000019">
    <property type="protein sequence ID" value="RFS45180.1"/>
    <property type="molecule type" value="Genomic_DNA"/>
</dbReference>
<sequence>MRTAKPLLHGIVAVALGLGTALPAAPAAAGPPPTRAQVADNTDYGAIIDILLAAAEMGQDGVYTPLEISRLIQQMIGAVNGAKVDLLTRLNSELTNDIRARTEAAVTKVELLRVPWAAGPAINSTHDAAYVAKNHLQTVHEDDNALDAVGRAMIVLFTQLEAAYLMVDAEDGTNLAAAQRPYFRQGLEYLIQKMRRECPPRGNPNAGVITYSCSFGGRSIYVDYYPLTNTHRVNGGPMISGPVTEEAVAEMLMRDTALPLAQRALDLLISRGVPLP</sequence>